<dbReference type="AlphaFoldDB" id="A0A1Y1QPV0"/>
<feature type="chain" id="PRO_5012733965" evidence="2">
    <location>
        <begin position="22"/>
        <end position="131"/>
    </location>
</feature>
<evidence type="ECO:0000313" key="4">
    <source>
        <dbReference type="Proteomes" id="UP000192491"/>
    </source>
</evidence>
<protein>
    <submittedName>
        <fullName evidence="3">Uncharacterized protein</fullName>
    </submittedName>
</protein>
<comment type="caution">
    <text evidence="3">The sequence shown here is derived from an EMBL/GenBank/DDBJ whole genome shotgun (WGS) entry which is preliminary data.</text>
</comment>
<gene>
    <name evidence="3" type="ORF">BWK73_19505</name>
</gene>
<accession>A0A1Y1QPV0</accession>
<proteinExistence type="predicted"/>
<feature type="region of interest" description="Disordered" evidence="1">
    <location>
        <begin position="92"/>
        <end position="131"/>
    </location>
</feature>
<name>A0A1Y1QPV0_9GAMM</name>
<sequence>MKHILIAVAAISMSMAAVVQAEENKAPVASAVAPEVAENTTSNMTDLCNTYAEEDGIAESAKAAYVSKCLERMTDLSESIQESVPLVADVTEEPLAAPTSETVNSDPEQLVKGELVEIPDPGAEQLSAEKK</sequence>
<evidence type="ECO:0000256" key="1">
    <source>
        <dbReference type="SAM" id="MobiDB-lite"/>
    </source>
</evidence>
<dbReference type="Proteomes" id="UP000192491">
    <property type="component" value="Unassembled WGS sequence"/>
</dbReference>
<evidence type="ECO:0000313" key="3">
    <source>
        <dbReference type="EMBL" id="OQX10747.1"/>
    </source>
</evidence>
<dbReference type="EMBL" id="MTEJ01000105">
    <property type="protein sequence ID" value="OQX10747.1"/>
    <property type="molecule type" value="Genomic_DNA"/>
</dbReference>
<organism evidence="3 4">
    <name type="scientific">Thiothrix lacustris</name>
    <dbReference type="NCBI Taxonomy" id="525917"/>
    <lineage>
        <taxon>Bacteria</taxon>
        <taxon>Pseudomonadati</taxon>
        <taxon>Pseudomonadota</taxon>
        <taxon>Gammaproteobacteria</taxon>
        <taxon>Thiotrichales</taxon>
        <taxon>Thiotrichaceae</taxon>
        <taxon>Thiothrix</taxon>
    </lineage>
</organism>
<evidence type="ECO:0000256" key="2">
    <source>
        <dbReference type="SAM" id="SignalP"/>
    </source>
</evidence>
<keyword evidence="2" id="KW-0732">Signal</keyword>
<feature type="signal peptide" evidence="2">
    <location>
        <begin position="1"/>
        <end position="21"/>
    </location>
</feature>
<reference evidence="3 4" key="1">
    <citation type="submission" date="2017-01" db="EMBL/GenBank/DDBJ databases">
        <title>Novel large sulfur bacteria in the metagenomes of groundwater-fed chemosynthetic microbial mats in the Lake Huron basin.</title>
        <authorList>
            <person name="Sharrar A.M."/>
            <person name="Flood B.E."/>
            <person name="Bailey J.V."/>
            <person name="Jones D.S."/>
            <person name="Biddanda B."/>
            <person name="Ruberg S.A."/>
            <person name="Marcus D.N."/>
            <person name="Dick G.J."/>
        </authorList>
    </citation>
    <scope>NUCLEOTIDE SEQUENCE [LARGE SCALE GENOMIC DNA]</scope>
    <source>
        <strain evidence="3">A8</strain>
    </source>
</reference>